<dbReference type="STRING" id="363999.A0A439CU43"/>
<keyword evidence="3 4" id="KW-0560">Oxidoreductase</keyword>
<dbReference type="Proteomes" id="UP000286045">
    <property type="component" value="Unassembled WGS sequence"/>
</dbReference>
<dbReference type="GO" id="GO:0016117">
    <property type="term" value="P:carotenoid biosynthetic process"/>
    <property type="evidence" value="ECO:0007669"/>
    <property type="project" value="UniProtKB-KW"/>
</dbReference>
<feature type="domain" description="Aldehyde dehydrogenase" evidence="6">
    <location>
        <begin position="6"/>
        <end position="446"/>
    </location>
</feature>
<dbReference type="InterPro" id="IPR015590">
    <property type="entry name" value="Aldehyde_DH_dom"/>
</dbReference>
<keyword evidence="8" id="KW-1185">Reference proteome</keyword>
<dbReference type="Pfam" id="PF00171">
    <property type="entry name" value="Aldedh"/>
    <property type="match status" value="1"/>
</dbReference>
<evidence type="ECO:0000313" key="7">
    <source>
        <dbReference type="EMBL" id="RWA05693.1"/>
    </source>
</evidence>
<dbReference type="SUPFAM" id="SSF53720">
    <property type="entry name" value="ALDH-like"/>
    <property type="match status" value="1"/>
</dbReference>
<dbReference type="PIRSF" id="PIRSF036492">
    <property type="entry name" value="ALDH"/>
    <property type="match status" value="1"/>
</dbReference>
<dbReference type="EMBL" id="RYZI01000410">
    <property type="protein sequence ID" value="RWA05693.1"/>
    <property type="molecule type" value="Genomic_DNA"/>
</dbReference>
<dbReference type="GO" id="GO:0004029">
    <property type="term" value="F:aldehyde dehydrogenase (NAD+) activity"/>
    <property type="evidence" value="ECO:0007669"/>
    <property type="project" value="TreeGrafter"/>
</dbReference>
<dbReference type="InterPro" id="IPR012394">
    <property type="entry name" value="Aldehyde_DH_NAD(P)"/>
</dbReference>
<dbReference type="PANTHER" id="PTHR43570:SF11">
    <property type="entry name" value="ALDEHYDE DEHYDROGENASE"/>
    <property type="match status" value="1"/>
</dbReference>
<keyword evidence="2" id="KW-0125">Carotenoid biosynthesis</keyword>
<organism evidence="7 8">
    <name type="scientific">Xylaria grammica</name>
    <dbReference type="NCBI Taxonomy" id="363999"/>
    <lineage>
        <taxon>Eukaryota</taxon>
        <taxon>Fungi</taxon>
        <taxon>Dikarya</taxon>
        <taxon>Ascomycota</taxon>
        <taxon>Pezizomycotina</taxon>
        <taxon>Sordariomycetes</taxon>
        <taxon>Xylariomycetidae</taxon>
        <taxon>Xylariales</taxon>
        <taxon>Xylariaceae</taxon>
        <taxon>Xylaria</taxon>
    </lineage>
</organism>
<protein>
    <recommendedName>
        <fullName evidence="4">Aldehyde dehydrogenase</fullName>
    </recommendedName>
</protein>
<dbReference type="Gene3D" id="3.40.309.10">
    <property type="entry name" value="Aldehyde Dehydrogenase, Chain A, domain 2"/>
    <property type="match status" value="1"/>
</dbReference>
<feature type="active site" evidence="5">
    <location>
        <position position="259"/>
    </location>
</feature>
<comment type="caution">
    <text evidence="7">The sequence shown here is derived from an EMBL/GenBank/DDBJ whole genome shotgun (WGS) entry which is preliminary data.</text>
</comment>
<dbReference type="FunFam" id="3.40.605.10:FF:000004">
    <property type="entry name" value="Aldehyde dehydrogenase"/>
    <property type="match status" value="1"/>
</dbReference>
<dbReference type="InterPro" id="IPR016161">
    <property type="entry name" value="Ald_DH/histidinol_DH"/>
</dbReference>
<reference evidence="7 8" key="1">
    <citation type="submission" date="2018-12" db="EMBL/GenBank/DDBJ databases">
        <title>Draft genome sequence of Xylaria grammica IHI A82.</title>
        <authorList>
            <person name="Buettner E."/>
            <person name="Kellner H."/>
        </authorList>
    </citation>
    <scope>NUCLEOTIDE SEQUENCE [LARGE SCALE GENOMIC DNA]</scope>
    <source>
        <strain evidence="7 8">IHI A82</strain>
    </source>
</reference>
<evidence type="ECO:0000256" key="4">
    <source>
        <dbReference type="PIRNR" id="PIRNR036492"/>
    </source>
</evidence>
<dbReference type="GO" id="GO:0006081">
    <property type="term" value="P:aldehyde metabolic process"/>
    <property type="evidence" value="ECO:0007669"/>
    <property type="project" value="InterPro"/>
</dbReference>
<dbReference type="Gene3D" id="3.40.605.10">
    <property type="entry name" value="Aldehyde Dehydrogenase, Chain A, domain 1"/>
    <property type="match status" value="1"/>
</dbReference>
<proteinExistence type="inferred from homology"/>
<dbReference type="AlphaFoldDB" id="A0A439CU43"/>
<evidence type="ECO:0000256" key="1">
    <source>
        <dbReference type="ARBA" id="ARBA00009986"/>
    </source>
</evidence>
<accession>A0A439CU43</accession>
<evidence type="ECO:0000259" key="6">
    <source>
        <dbReference type="Pfam" id="PF00171"/>
    </source>
</evidence>
<dbReference type="GO" id="GO:0005737">
    <property type="term" value="C:cytoplasm"/>
    <property type="evidence" value="ECO:0007669"/>
    <property type="project" value="TreeGrafter"/>
</dbReference>
<evidence type="ECO:0000256" key="2">
    <source>
        <dbReference type="ARBA" id="ARBA00022746"/>
    </source>
</evidence>
<feature type="active site" evidence="5">
    <location>
        <position position="225"/>
    </location>
</feature>
<dbReference type="InterPro" id="IPR016162">
    <property type="entry name" value="Ald_DH_N"/>
</dbReference>
<dbReference type="PANTHER" id="PTHR43570">
    <property type="entry name" value="ALDEHYDE DEHYDROGENASE"/>
    <property type="match status" value="1"/>
</dbReference>
<sequence length="537" mass="59470">MAVDSKILPFEATSLEDIARVAVEARAAYASQKTKNIEWRLVQLRKLYWGITDYTPKFLDALKQDIGKPSTEALLGEISYLLSDLHLSLKKLKTWVKDDTDLDYPLTFAPLKPRIRKEPLGTVLIIGPYNYPLMLNIAPLIGAISAGCTAVIKPSESAPATAMVMKEVVEKYLDPGSFHVVNGTVPETTALLNEKWDKIFYTGNPTVARIIAKKAAETLTPVTLELGGRNPAFVSKAANLALAARRLLWGKTNNAGQVCMSHNYVCVEQEVVDDFIKFLNASYNDFFPQGPKASPDYGSIINERQFDRLKNMLDTTSGKIVMGGETDKSELFIAPTAVLVDSIDDPMMTNESFGPIWSIYPVDDVEEAIKVMNKVDPTPLSLMTFGSKSENEQGNSQPRHIGRATINDAYMHGAVSTLPFGGVGESGTGAYHGRASFDCFTHRRTVVATPNWLDKLLRVRYAPYSPAELKQYLWMNSHRPDFDRSGKQVRGLGYWLWIVLGLGGPTAKGALLRWLAVLAAGYAYFTQSHHHLTRFLS</sequence>
<dbReference type="InterPro" id="IPR016163">
    <property type="entry name" value="Ald_DH_C"/>
</dbReference>
<evidence type="ECO:0000313" key="8">
    <source>
        <dbReference type="Proteomes" id="UP000286045"/>
    </source>
</evidence>
<comment type="similarity">
    <text evidence="1 4">Belongs to the aldehyde dehydrogenase family.</text>
</comment>
<name>A0A439CU43_9PEZI</name>
<evidence type="ECO:0000256" key="3">
    <source>
        <dbReference type="ARBA" id="ARBA00023002"/>
    </source>
</evidence>
<evidence type="ECO:0000256" key="5">
    <source>
        <dbReference type="PIRSR" id="PIRSR036492-1"/>
    </source>
</evidence>
<gene>
    <name evidence="7" type="ORF">EKO27_g9413</name>
</gene>